<evidence type="ECO:0000256" key="15">
    <source>
        <dbReference type="HAMAP-Rule" id="MF_00605"/>
    </source>
</evidence>
<reference evidence="19 20" key="1">
    <citation type="journal article" date="2016" name="Nat. Commun.">
        <title>Thousands of microbial genomes shed light on interconnected biogeochemical processes in an aquifer system.</title>
        <authorList>
            <person name="Anantharaman K."/>
            <person name="Brown C.T."/>
            <person name="Hug L.A."/>
            <person name="Sharon I."/>
            <person name="Castelle C.J."/>
            <person name="Probst A.J."/>
            <person name="Thomas B.C."/>
            <person name="Singh A."/>
            <person name="Wilkins M.J."/>
            <person name="Karaoz U."/>
            <person name="Brodie E.L."/>
            <person name="Williams K.H."/>
            <person name="Hubbard S.S."/>
            <person name="Banfield J.F."/>
        </authorList>
    </citation>
    <scope>NUCLEOTIDE SEQUENCE [LARGE SCALE GENOMIC DNA]</scope>
</reference>
<evidence type="ECO:0000256" key="7">
    <source>
        <dbReference type="ARBA" id="ARBA00022490"/>
    </source>
</evidence>
<evidence type="ECO:0000256" key="12">
    <source>
        <dbReference type="ARBA" id="ARBA00029736"/>
    </source>
</evidence>
<dbReference type="GO" id="GO:0005829">
    <property type="term" value="C:cytosol"/>
    <property type="evidence" value="ECO:0007669"/>
    <property type="project" value="TreeGrafter"/>
</dbReference>
<dbReference type="SUPFAM" id="SSF75217">
    <property type="entry name" value="alpha/beta knot"/>
    <property type="match status" value="1"/>
</dbReference>
<evidence type="ECO:0000256" key="5">
    <source>
        <dbReference type="ARBA" id="ARBA00012807"/>
    </source>
</evidence>
<comment type="catalytic activity">
    <reaction evidence="14 15 17">
        <text>guanosine(37) in tRNA + S-adenosyl-L-methionine = N(1)-methylguanosine(37) in tRNA + S-adenosyl-L-homocysteine + H(+)</text>
        <dbReference type="Rhea" id="RHEA:36899"/>
        <dbReference type="Rhea" id="RHEA-COMP:10145"/>
        <dbReference type="Rhea" id="RHEA-COMP:10147"/>
        <dbReference type="ChEBI" id="CHEBI:15378"/>
        <dbReference type="ChEBI" id="CHEBI:57856"/>
        <dbReference type="ChEBI" id="CHEBI:59789"/>
        <dbReference type="ChEBI" id="CHEBI:73542"/>
        <dbReference type="ChEBI" id="CHEBI:74269"/>
        <dbReference type="EC" id="2.1.1.228"/>
    </reaction>
</comment>
<dbReference type="Gene3D" id="1.10.1270.20">
    <property type="entry name" value="tRNA(m1g37)methyltransferase, domain 2"/>
    <property type="match status" value="1"/>
</dbReference>
<dbReference type="PIRSF" id="PIRSF000386">
    <property type="entry name" value="tRNA_mtase"/>
    <property type="match status" value="1"/>
</dbReference>
<dbReference type="HAMAP" id="MF_00605">
    <property type="entry name" value="TrmD"/>
    <property type="match status" value="1"/>
</dbReference>
<dbReference type="EMBL" id="MGEJ01000001">
    <property type="protein sequence ID" value="OGL82081.1"/>
    <property type="molecule type" value="Genomic_DNA"/>
</dbReference>
<organism evidence="19 20">
    <name type="scientific">Candidatus Uhrbacteria bacterium RIFCSPLOWO2_01_FULL_47_24</name>
    <dbReference type="NCBI Taxonomy" id="1802401"/>
    <lineage>
        <taxon>Bacteria</taxon>
        <taxon>Candidatus Uhriibacteriota</taxon>
    </lineage>
</organism>
<evidence type="ECO:0000256" key="17">
    <source>
        <dbReference type="RuleBase" id="RU003464"/>
    </source>
</evidence>
<evidence type="ECO:0000313" key="19">
    <source>
        <dbReference type="EMBL" id="OGL82081.1"/>
    </source>
</evidence>
<keyword evidence="11 15" id="KW-0819">tRNA processing</keyword>
<keyword evidence="7 15" id="KW-0963">Cytoplasm</keyword>
<evidence type="ECO:0000256" key="1">
    <source>
        <dbReference type="ARBA" id="ARBA00002634"/>
    </source>
</evidence>
<evidence type="ECO:0000313" key="20">
    <source>
        <dbReference type="Proteomes" id="UP000176897"/>
    </source>
</evidence>
<comment type="subcellular location">
    <subcellularLocation>
        <location evidence="2 15 17">Cytoplasm</location>
    </subcellularLocation>
</comment>
<dbReference type="InterPro" id="IPR029028">
    <property type="entry name" value="Alpha/beta_knot_MTases"/>
</dbReference>
<feature type="domain" description="tRNA methyltransferase TRMD/TRM10-type" evidence="18">
    <location>
        <begin position="1"/>
        <end position="226"/>
    </location>
</feature>
<evidence type="ECO:0000256" key="16">
    <source>
        <dbReference type="PIRSR" id="PIRSR000386-1"/>
    </source>
</evidence>
<dbReference type="CDD" id="cd18080">
    <property type="entry name" value="TrmD-like"/>
    <property type="match status" value="1"/>
</dbReference>
<keyword evidence="8 15" id="KW-0489">Methyltransferase</keyword>
<sequence>MQFDVLTIFPGMFQGYFGESIIKRAQKKKLLDIRVHDLRKWATDKHHKVDDKPYGGGPGMVFKVEPIARALRALRIRNYESGIMNKVRVVLTSARGKQFTQADAKRLAKYKRVVIICGRYEGVDERVAEHLVDEEISIGHYVLTGGELPAMVMIDSIARQIPGVLGKQESLEESRGGSFPTYTRPEVFTLHATRYTLKRLKVPKVLLSGDHKKIATWRAQAARRRASPT</sequence>
<dbReference type="NCBIfam" id="NF000648">
    <property type="entry name" value="PRK00026.1"/>
    <property type="match status" value="1"/>
</dbReference>
<evidence type="ECO:0000256" key="8">
    <source>
        <dbReference type="ARBA" id="ARBA00022603"/>
    </source>
</evidence>
<evidence type="ECO:0000256" key="2">
    <source>
        <dbReference type="ARBA" id="ARBA00004496"/>
    </source>
</evidence>
<comment type="subunit">
    <text evidence="4 15 17">Homodimer.</text>
</comment>
<evidence type="ECO:0000256" key="6">
    <source>
        <dbReference type="ARBA" id="ARBA00014679"/>
    </source>
</evidence>
<dbReference type="STRING" id="1802401.A3B21_05205"/>
<keyword evidence="9 15" id="KW-0808">Transferase</keyword>
<evidence type="ECO:0000256" key="9">
    <source>
        <dbReference type="ARBA" id="ARBA00022679"/>
    </source>
</evidence>
<dbReference type="PANTHER" id="PTHR46417:SF1">
    <property type="entry name" value="TRNA (GUANINE-N(1)-)-METHYLTRANSFERASE"/>
    <property type="match status" value="1"/>
</dbReference>
<proteinExistence type="inferred from homology"/>
<comment type="caution">
    <text evidence="15">Lacks conserved residue(s) required for the propagation of feature annotation.</text>
</comment>
<dbReference type="Proteomes" id="UP000176897">
    <property type="component" value="Unassembled WGS sequence"/>
</dbReference>
<dbReference type="Gene3D" id="3.40.1280.10">
    <property type="match status" value="1"/>
</dbReference>
<dbReference type="EC" id="2.1.1.228" evidence="5 15"/>
<evidence type="ECO:0000256" key="10">
    <source>
        <dbReference type="ARBA" id="ARBA00022691"/>
    </source>
</evidence>
<evidence type="ECO:0000256" key="3">
    <source>
        <dbReference type="ARBA" id="ARBA00007630"/>
    </source>
</evidence>
<dbReference type="InterPro" id="IPR016009">
    <property type="entry name" value="tRNA_MeTrfase_TRMD/TRM10"/>
</dbReference>
<dbReference type="InterPro" id="IPR023148">
    <property type="entry name" value="tRNA_m1G_MeTrfase_C_sf"/>
</dbReference>
<dbReference type="InterPro" id="IPR002649">
    <property type="entry name" value="tRNA_m1G_MeTrfase_TrmD"/>
</dbReference>
<protein>
    <recommendedName>
        <fullName evidence="6 15">tRNA (guanine-N(1)-)-methyltransferase</fullName>
        <ecNumber evidence="5 15">2.1.1.228</ecNumber>
    </recommendedName>
    <alternativeName>
        <fullName evidence="12 15">M1G-methyltransferase</fullName>
    </alternativeName>
    <alternativeName>
        <fullName evidence="13 15">tRNA [GM37] methyltransferase</fullName>
    </alternativeName>
</protein>
<evidence type="ECO:0000256" key="14">
    <source>
        <dbReference type="ARBA" id="ARBA00047783"/>
    </source>
</evidence>
<comment type="caution">
    <text evidence="19">The sequence shown here is derived from an EMBL/GenBank/DDBJ whole genome shotgun (WGS) entry which is preliminary data.</text>
</comment>
<dbReference type="PANTHER" id="PTHR46417">
    <property type="entry name" value="TRNA (GUANINE-N(1)-)-METHYLTRANSFERASE"/>
    <property type="match status" value="1"/>
</dbReference>
<evidence type="ECO:0000259" key="18">
    <source>
        <dbReference type="Pfam" id="PF01746"/>
    </source>
</evidence>
<dbReference type="InterPro" id="IPR029026">
    <property type="entry name" value="tRNA_m1G_MTases_N"/>
</dbReference>
<dbReference type="NCBIfam" id="TIGR00088">
    <property type="entry name" value="trmD"/>
    <property type="match status" value="1"/>
</dbReference>
<dbReference type="AlphaFoldDB" id="A0A1F7UUW4"/>
<evidence type="ECO:0000256" key="11">
    <source>
        <dbReference type="ARBA" id="ARBA00022694"/>
    </source>
</evidence>
<dbReference type="FunFam" id="3.40.1280.10:FF:000001">
    <property type="entry name" value="tRNA (guanine-N(1)-)-methyltransferase"/>
    <property type="match status" value="1"/>
</dbReference>
<dbReference type="Pfam" id="PF01746">
    <property type="entry name" value="tRNA_m1G_MT"/>
    <property type="match status" value="1"/>
</dbReference>
<name>A0A1F7UUW4_9BACT</name>
<feature type="binding site" evidence="15 16">
    <location>
        <position position="118"/>
    </location>
    <ligand>
        <name>S-adenosyl-L-methionine</name>
        <dbReference type="ChEBI" id="CHEBI:59789"/>
    </ligand>
</feature>
<comment type="function">
    <text evidence="1 15 17">Specifically methylates guanosine-37 in various tRNAs.</text>
</comment>
<gene>
    <name evidence="15" type="primary">trmD</name>
    <name evidence="19" type="ORF">A3B21_05205</name>
</gene>
<accession>A0A1F7UUW4</accession>
<evidence type="ECO:0000256" key="13">
    <source>
        <dbReference type="ARBA" id="ARBA00033392"/>
    </source>
</evidence>
<comment type="similarity">
    <text evidence="3 15 17">Belongs to the RNA methyltransferase TrmD family.</text>
</comment>
<evidence type="ECO:0000256" key="4">
    <source>
        <dbReference type="ARBA" id="ARBA00011738"/>
    </source>
</evidence>
<dbReference type="GO" id="GO:0052906">
    <property type="term" value="F:tRNA (guanine(37)-N1)-methyltransferase activity"/>
    <property type="evidence" value="ECO:0007669"/>
    <property type="project" value="UniProtKB-UniRule"/>
</dbReference>
<dbReference type="GO" id="GO:0002939">
    <property type="term" value="P:tRNA N1-guanine methylation"/>
    <property type="evidence" value="ECO:0007669"/>
    <property type="project" value="TreeGrafter"/>
</dbReference>
<keyword evidence="10 15" id="KW-0949">S-adenosyl-L-methionine</keyword>